<dbReference type="InterPro" id="IPR023335">
    <property type="entry name" value="ATP12_ortho_dom_sf"/>
</dbReference>
<dbReference type="Gene3D" id="1.10.3580.10">
    <property type="entry name" value="ATP12 ATPase"/>
    <property type="match status" value="1"/>
</dbReference>
<accession>A0A9X3E023</accession>
<dbReference type="PANTHER" id="PTHR21013:SF10">
    <property type="entry name" value="ATP SYNTHASE MITOCHONDRIAL F1 COMPLEX ASSEMBLY FACTOR 2"/>
    <property type="match status" value="1"/>
</dbReference>
<keyword evidence="2" id="KW-0809">Transit peptide</keyword>
<dbReference type="InterPro" id="IPR042272">
    <property type="entry name" value="ATP12_ATP_synth-F1-assembly_N"/>
</dbReference>
<name>A0A9X3E023_9HYPH</name>
<proteinExistence type="inferred from homology"/>
<keyword evidence="3" id="KW-0143">Chaperone</keyword>
<protein>
    <submittedName>
        <fullName evidence="5">ATPase</fullName>
    </submittedName>
</protein>
<dbReference type="Proteomes" id="UP001144805">
    <property type="component" value="Unassembled WGS sequence"/>
</dbReference>
<comment type="caution">
    <text evidence="5">The sequence shown here is derived from an EMBL/GenBank/DDBJ whole genome shotgun (WGS) entry which is preliminary data.</text>
</comment>
<organism evidence="5 6">
    <name type="scientific">Kaistia nematophila</name>
    <dbReference type="NCBI Taxonomy" id="2994654"/>
    <lineage>
        <taxon>Bacteria</taxon>
        <taxon>Pseudomonadati</taxon>
        <taxon>Pseudomonadota</taxon>
        <taxon>Alphaproteobacteria</taxon>
        <taxon>Hyphomicrobiales</taxon>
        <taxon>Kaistiaceae</taxon>
        <taxon>Kaistia</taxon>
    </lineage>
</organism>
<dbReference type="Gene3D" id="3.30.2180.10">
    <property type="entry name" value="ATP12-like"/>
    <property type="match status" value="1"/>
</dbReference>
<dbReference type="Pfam" id="PF07542">
    <property type="entry name" value="ATP12"/>
    <property type="match status" value="1"/>
</dbReference>
<evidence type="ECO:0000313" key="5">
    <source>
        <dbReference type="EMBL" id="MCX5569186.1"/>
    </source>
</evidence>
<dbReference type="AlphaFoldDB" id="A0A9X3E023"/>
<dbReference type="SUPFAM" id="SSF160909">
    <property type="entry name" value="ATP12-like"/>
    <property type="match status" value="1"/>
</dbReference>
<gene>
    <name evidence="5" type="ORF">OSH07_08265</name>
</gene>
<feature type="region of interest" description="Disordered" evidence="4">
    <location>
        <begin position="1"/>
        <end position="30"/>
    </location>
</feature>
<evidence type="ECO:0000256" key="3">
    <source>
        <dbReference type="ARBA" id="ARBA00023186"/>
    </source>
</evidence>
<dbReference type="PANTHER" id="PTHR21013">
    <property type="entry name" value="ATP SYNTHASE MITOCHONDRIAL F1 COMPLEX ASSEMBLY FACTOR 2/ATP12 PROTEIN, MITOCHONDRIAL PRECURSOR"/>
    <property type="match status" value="1"/>
</dbReference>
<dbReference type="InterPro" id="IPR011419">
    <property type="entry name" value="ATP12_ATP_synth-F1-assembly"/>
</dbReference>
<comment type="similarity">
    <text evidence="1">Belongs to the ATP12 family.</text>
</comment>
<dbReference type="RefSeq" id="WP_266338135.1">
    <property type="nucleotide sequence ID" value="NZ_JAPKNK010000002.1"/>
</dbReference>
<evidence type="ECO:0000313" key="6">
    <source>
        <dbReference type="Proteomes" id="UP001144805"/>
    </source>
</evidence>
<reference evidence="5" key="1">
    <citation type="submission" date="2022-11" db="EMBL/GenBank/DDBJ databases">
        <title>Biodiversity and phylogenetic relationships of bacteria.</title>
        <authorList>
            <person name="Machado R.A.R."/>
            <person name="Bhat A."/>
            <person name="Loulou A."/>
            <person name="Kallel S."/>
        </authorList>
    </citation>
    <scope>NUCLEOTIDE SEQUENCE</scope>
    <source>
        <strain evidence="5">K-TC2</strain>
    </source>
</reference>
<sequence length="272" mass="28991">MSEPGKDTGPKGGRLADIGAGPDDEGAKPLVAPEKLDAPKLPKRFYANAAIAPAEGGGYLVQLDGRSLRTPSKAVLAVPDEAIAAAIVAEWAGQGEVIDPGSMPVTRLVNSALDGVSREPEATRAEILRYAGSDLLCYRADGPAKLDALQDEFWSPLIGWMQERFHARFVLAQGIVHVEQFPETIEAVDVALGDLDILRLAALNTITTLTGSAILAVAVLHRRLTAEEAWAAAHVDEDYQIGLWGEDEEASVRRAGRWKEMQAAALVLAARG</sequence>
<dbReference type="GO" id="GO:0043461">
    <property type="term" value="P:proton-transporting ATP synthase complex assembly"/>
    <property type="evidence" value="ECO:0007669"/>
    <property type="project" value="InterPro"/>
</dbReference>
<evidence type="ECO:0000256" key="2">
    <source>
        <dbReference type="ARBA" id="ARBA00022946"/>
    </source>
</evidence>
<evidence type="ECO:0000256" key="1">
    <source>
        <dbReference type="ARBA" id="ARBA00008231"/>
    </source>
</evidence>
<evidence type="ECO:0000256" key="4">
    <source>
        <dbReference type="SAM" id="MobiDB-lite"/>
    </source>
</evidence>
<dbReference type="EMBL" id="JAPKNK010000002">
    <property type="protein sequence ID" value="MCX5569186.1"/>
    <property type="molecule type" value="Genomic_DNA"/>
</dbReference>
<keyword evidence="6" id="KW-1185">Reference proteome</keyword>